<protein>
    <submittedName>
        <fullName evidence="2">PilZ domain-containing protein</fullName>
    </submittedName>
</protein>
<proteinExistence type="predicted"/>
<dbReference type="InterPro" id="IPR009875">
    <property type="entry name" value="PilZ_domain"/>
</dbReference>
<evidence type="ECO:0000313" key="2">
    <source>
        <dbReference type="EMBL" id="MCL6682945.1"/>
    </source>
</evidence>
<reference evidence="2" key="1">
    <citation type="submission" date="2022-05" db="EMBL/GenBank/DDBJ databases">
        <authorList>
            <person name="Jo J.-H."/>
            <person name="Im W.-T."/>
        </authorList>
    </citation>
    <scope>NUCLEOTIDE SEQUENCE</scope>
    <source>
        <strain evidence="2">SE158</strain>
    </source>
</reference>
<dbReference type="SUPFAM" id="SSF141371">
    <property type="entry name" value="PilZ domain-like"/>
    <property type="match status" value="1"/>
</dbReference>
<evidence type="ECO:0000313" key="3">
    <source>
        <dbReference type="Proteomes" id="UP001165363"/>
    </source>
</evidence>
<evidence type="ECO:0000259" key="1">
    <source>
        <dbReference type="Pfam" id="PF07238"/>
    </source>
</evidence>
<dbReference type="Proteomes" id="UP001165363">
    <property type="component" value="Unassembled WGS sequence"/>
</dbReference>
<gene>
    <name evidence="2" type="ORF">LZ536_03380</name>
</gene>
<dbReference type="Pfam" id="PF07238">
    <property type="entry name" value="PilZ"/>
    <property type="match status" value="1"/>
</dbReference>
<keyword evidence="3" id="KW-1185">Reference proteome</keyword>
<organism evidence="2 3">
    <name type="scientific">Sphingomonas alba</name>
    <dbReference type="NCBI Taxonomy" id="2908208"/>
    <lineage>
        <taxon>Bacteria</taxon>
        <taxon>Pseudomonadati</taxon>
        <taxon>Pseudomonadota</taxon>
        <taxon>Alphaproteobacteria</taxon>
        <taxon>Sphingomonadales</taxon>
        <taxon>Sphingomonadaceae</taxon>
        <taxon>Sphingomonas</taxon>
    </lineage>
</organism>
<comment type="caution">
    <text evidence="2">The sequence shown here is derived from an EMBL/GenBank/DDBJ whole genome shotgun (WGS) entry which is preliminary data.</text>
</comment>
<feature type="domain" description="PilZ" evidence="1">
    <location>
        <begin position="12"/>
        <end position="98"/>
    </location>
</feature>
<sequence>MDAVANPFHDCRRRYPREEVMLAGSAVSVTRSRSVMITDVSAEGARMGGRDLPAPGNDMLMVVGSQDRMGTVVWRTPEHCGVSLDQPLDEADIDRMKREAHWAQVTGWGC</sequence>
<dbReference type="EMBL" id="JAMGBD010000001">
    <property type="protein sequence ID" value="MCL6682945.1"/>
    <property type="molecule type" value="Genomic_DNA"/>
</dbReference>
<dbReference type="RefSeq" id="WP_249846883.1">
    <property type="nucleotide sequence ID" value="NZ_JAMGBD010000001.1"/>
</dbReference>
<accession>A0ABT0RK21</accession>
<name>A0ABT0RK21_9SPHN</name>